<evidence type="ECO:0000256" key="6">
    <source>
        <dbReference type="ARBA" id="ARBA00011738"/>
    </source>
</evidence>
<evidence type="ECO:0000256" key="13">
    <source>
        <dbReference type="ARBA" id="ARBA00022827"/>
    </source>
</evidence>
<evidence type="ECO:0000256" key="5">
    <source>
        <dbReference type="ARBA" id="ARBA00006253"/>
    </source>
</evidence>
<name>A0ABR3XFW8_9PEZI</name>
<evidence type="ECO:0000259" key="20">
    <source>
        <dbReference type="PROSITE" id="PS50255"/>
    </source>
</evidence>
<dbReference type="PROSITE" id="PS00559">
    <property type="entry name" value="MOLYBDOPTERIN_EUK"/>
    <property type="match status" value="1"/>
</dbReference>
<comment type="subunit">
    <text evidence="6">Homodimer.</text>
</comment>
<dbReference type="InterPro" id="IPR014756">
    <property type="entry name" value="Ig_E-set"/>
</dbReference>
<dbReference type="PRINTS" id="PR00363">
    <property type="entry name" value="CYTOCHROMEB5"/>
</dbReference>
<feature type="compositionally biased region" description="Basic and acidic residues" evidence="19">
    <location>
        <begin position="367"/>
        <end position="377"/>
    </location>
</feature>
<keyword evidence="17" id="KW-1015">Disulfide bond</keyword>
<keyword evidence="13" id="KW-0274">FAD</keyword>
<dbReference type="Gene3D" id="3.90.420.10">
    <property type="entry name" value="Oxidoreductase, molybdopterin-binding domain"/>
    <property type="match status" value="1"/>
</dbReference>
<dbReference type="Gene3D" id="2.40.30.10">
    <property type="entry name" value="Translation factors"/>
    <property type="match status" value="1"/>
</dbReference>
<comment type="cofactor">
    <cofactor evidence="3">
        <name>FAD</name>
        <dbReference type="ChEBI" id="CHEBI:57692"/>
    </cofactor>
</comment>
<dbReference type="Gene3D" id="3.40.50.80">
    <property type="entry name" value="Nucleotide-binding domain of ferredoxin-NADP reductase (FNR) module"/>
    <property type="match status" value="1"/>
</dbReference>
<dbReference type="InterPro" id="IPR036374">
    <property type="entry name" value="OxRdtase_Mopterin-bd_sf"/>
</dbReference>
<dbReference type="InterPro" id="IPR000572">
    <property type="entry name" value="OxRdtase_Mopterin-bd_dom"/>
</dbReference>
<dbReference type="InterPro" id="IPR008333">
    <property type="entry name" value="Cbr1-like_FAD-bd_dom"/>
</dbReference>
<accession>A0ABR3XFW8</accession>
<evidence type="ECO:0000256" key="10">
    <source>
        <dbReference type="ARBA" id="ARBA00022617"/>
    </source>
</evidence>
<dbReference type="PANTHER" id="PTHR19372:SF7">
    <property type="entry name" value="SULFITE OXIDASE, MITOCHONDRIAL"/>
    <property type="match status" value="1"/>
</dbReference>
<evidence type="ECO:0000259" key="21">
    <source>
        <dbReference type="PROSITE" id="PS51384"/>
    </source>
</evidence>
<dbReference type="PROSITE" id="PS50255">
    <property type="entry name" value="CYTOCHROME_B5_2"/>
    <property type="match status" value="1"/>
</dbReference>
<dbReference type="InterPro" id="IPR017938">
    <property type="entry name" value="Riboflavin_synthase-like_b-brl"/>
</dbReference>
<dbReference type="Gene3D" id="3.10.120.10">
    <property type="entry name" value="Cytochrome b5-like heme/steroid binding domain"/>
    <property type="match status" value="1"/>
</dbReference>
<keyword evidence="12" id="KW-0479">Metal-binding</keyword>
<comment type="function">
    <text evidence="4">Nitrate reductase is a key enzyme involved in the first step of nitrate assimilation in plants, fungi and bacteria.</text>
</comment>
<keyword evidence="11" id="KW-0285">Flavoprotein</keyword>
<dbReference type="PRINTS" id="PR00406">
    <property type="entry name" value="CYTB5RDTASE"/>
</dbReference>
<protein>
    <recommendedName>
        <fullName evidence="8">Nitrate reductase [NADPH]</fullName>
        <ecNumber evidence="7">1.7.1.3</ecNumber>
    </recommendedName>
</protein>
<feature type="domain" description="Cytochrome b5 heme-binding" evidence="20">
    <location>
        <begin position="583"/>
        <end position="658"/>
    </location>
</feature>
<evidence type="ECO:0000256" key="4">
    <source>
        <dbReference type="ARBA" id="ARBA00003838"/>
    </source>
</evidence>
<dbReference type="InterPro" id="IPR018506">
    <property type="entry name" value="Cyt_B5_heme-BS"/>
</dbReference>
<dbReference type="SUPFAM" id="SSF56524">
    <property type="entry name" value="Oxidoreductase molybdopterin-binding domain"/>
    <property type="match status" value="1"/>
</dbReference>
<keyword evidence="23" id="KW-1185">Reference proteome</keyword>
<evidence type="ECO:0000256" key="16">
    <source>
        <dbReference type="ARBA" id="ARBA00023063"/>
    </source>
</evidence>
<dbReference type="SUPFAM" id="SSF81296">
    <property type="entry name" value="E set domains"/>
    <property type="match status" value="1"/>
</dbReference>
<keyword evidence="9" id="KW-0500">Molybdenum</keyword>
<dbReference type="Pfam" id="PF00173">
    <property type="entry name" value="Cyt-b5"/>
    <property type="match status" value="1"/>
</dbReference>
<comment type="caution">
    <text evidence="22">The sequence shown here is derived from an EMBL/GenBank/DDBJ whole genome shotgun (WGS) entry which is preliminary data.</text>
</comment>
<evidence type="ECO:0000256" key="17">
    <source>
        <dbReference type="ARBA" id="ARBA00023157"/>
    </source>
</evidence>
<dbReference type="SUPFAM" id="SSF52343">
    <property type="entry name" value="Ferredoxin reductase-like, C-terminal NADP-linked domain"/>
    <property type="match status" value="1"/>
</dbReference>
<evidence type="ECO:0000256" key="3">
    <source>
        <dbReference type="ARBA" id="ARBA00001974"/>
    </source>
</evidence>
<evidence type="ECO:0000256" key="1">
    <source>
        <dbReference type="ARBA" id="ARBA00001924"/>
    </source>
</evidence>
<dbReference type="SUPFAM" id="SSF55856">
    <property type="entry name" value="Cytochrome b5-like heme/steroid binding domain"/>
    <property type="match status" value="1"/>
</dbReference>
<dbReference type="Pfam" id="PF00970">
    <property type="entry name" value="FAD_binding_6"/>
    <property type="match status" value="1"/>
</dbReference>
<evidence type="ECO:0000256" key="8">
    <source>
        <dbReference type="ARBA" id="ARBA00015499"/>
    </source>
</evidence>
<dbReference type="InterPro" id="IPR022407">
    <property type="entry name" value="OxRdtase_Mopterin_BS"/>
</dbReference>
<comment type="cofactor">
    <cofactor evidence="1">
        <name>Mo-molybdopterin</name>
        <dbReference type="ChEBI" id="CHEBI:71302"/>
    </cofactor>
</comment>
<dbReference type="SMART" id="SM01117">
    <property type="entry name" value="Cyt-b5"/>
    <property type="match status" value="1"/>
</dbReference>
<dbReference type="InterPro" id="IPR036400">
    <property type="entry name" value="Cyt_B5-like_heme/steroid_sf"/>
</dbReference>
<evidence type="ECO:0000256" key="18">
    <source>
        <dbReference type="ARBA" id="ARBA00049155"/>
    </source>
</evidence>
<dbReference type="InterPro" id="IPR039261">
    <property type="entry name" value="FNR_nucleotide-bd"/>
</dbReference>
<organism evidence="22 23">
    <name type="scientific">Diaporthe australafricana</name>
    <dbReference type="NCBI Taxonomy" id="127596"/>
    <lineage>
        <taxon>Eukaryota</taxon>
        <taxon>Fungi</taxon>
        <taxon>Dikarya</taxon>
        <taxon>Ascomycota</taxon>
        <taxon>Pezizomycotina</taxon>
        <taxon>Sordariomycetes</taxon>
        <taxon>Sordariomycetidae</taxon>
        <taxon>Diaporthales</taxon>
        <taxon>Diaporthaceae</taxon>
        <taxon>Diaporthe</taxon>
    </lineage>
</organism>
<dbReference type="InterPro" id="IPR001433">
    <property type="entry name" value="OxRdtase_FAD/NAD-bd"/>
</dbReference>
<comment type="similarity">
    <text evidence="5">Belongs to the nitrate reductase family.</text>
</comment>
<dbReference type="PROSITE" id="PS00191">
    <property type="entry name" value="CYTOCHROME_B5_1"/>
    <property type="match status" value="1"/>
</dbReference>
<feature type="domain" description="FAD-binding FR-type" evidence="21">
    <location>
        <begin position="689"/>
        <end position="808"/>
    </location>
</feature>
<evidence type="ECO:0000313" key="22">
    <source>
        <dbReference type="EMBL" id="KAL1874545.1"/>
    </source>
</evidence>
<evidence type="ECO:0000256" key="19">
    <source>
        <dbReference type="SAM" id="MobiDB-lite"/>
    </source>
</evidence>
<dbReference type="PANTHER" id="PTHR19372">
    <property type="entry name" value="SULFITE REDUCTASE"/>
    <property type="match status" value="1"/>
</dbReference>
<keyword evidence="14" id="KW-0560">Oxidoreductase</keyword>
<comment type="catalytic activity">
    <reaction evidence="18">
        <text>nitrite + NADP(+) + H2O = nitrate + NADPH + H(+)</text>
        <dbReference type="Rhea" id="RHEA:19061"/>
        <dbReference type="ChEBI" id="CHEBI:15377"/>
        <dbReference type="ChEBI" id="CHEBI:15378"/>
        <dbReference type="ChEBI" id="CHEBI:16301"/>
        <dbReference type="ChEBI" id="CHEBI:17632"/>
        <dbReference type="ChEBI" id="CHEBI:57783"/>
        <dbReference type="ChEBI" id="CHEBI:58349"/>
        <dbReference type="EC" id="1.7.1.3"/>
    </reaction>
</comment>
<dbReference type="PRINTS" id="PR00407">
    <property type="entry name" value="EUMOPTERIN"/>
</dbReference>
<dbReference type="PROSITE" id="PS51384">
    <property type="entry name" value="FAD_FR"/>
    <property type="match status" value="1"/>
</dbReference>
<evidence type="ECO:0000256" key="15">
    <source>
        <dbReference type="ARBA" id="ARBA00023004"/>
    </source>
</evidence>
<comment type="cofactor">
    <cofactor evidence="2">
        <name>heme</name>
        <dbReference type="ChEBI" id="CHEBI:30413"/>
    </cofactor>
</comment>
<reference evidence="22 23" key="1">
    <citation type="journal article" date="2024" name="IMA Fungus">
        <title>IMA Genome - F19 : A genome assembly and annotation guide to empower mycologists, including annotated draft genome sequences of Ceratocystis pirilliformis, Diaporthe australafricana, Fusarium ophioides, Paecilomyces lecythidis, and Sporothrix stenoceras.</title>
        <authorList>
            <person name="Aylward J."/>
            <person name="Wilson A.M."/>
            <person name="Visagie C.M."/>
            <person name="Spraker J."/>
            <person name="Barnes I."/>
            <person name="Buitendag C."/>
            <person name="Ceriani C."/>
            <person name="Del Mar Angel L."/>
            <person name="du Plessis D."/>
            <person name="Fuchs T."/>
            <person name="Gasser K."/>
            <person name="Kramer D."/>
            <person name="Li W."/>
            <person name="Munsamy K."/>
            <person name="Piso A."/>
            <person name="Price J.L."/>
            <person name="Sonnekus B."/>
            <person name="Thomas C."/>
            <person name="van der Nest A."/>
            <person name="van Dijk A."/>
            <person name="van Heerden A."/>
            <person name="van Vuuren N."/>
            <person name="Yilmaz N."/>
            <person name="Duong T.A."/>
            <person name="van der Merwe N.A."/>
            <person name="Wingfield M.J."/>
            <person name="Wingfield B.D."/>
        </authorList>
    </citation>
    <scope>NUCLEOTIDE SEQUENCE [LARGE SCALE GENOMIC DNA]</scope>
    <source>
        <strain evidence="22 23">CMW 18300</strain>
    </source>
</reference>
<evidence type="ECO:0000313" key="23">
    <source>
        <dbReference type="Proteomes" id="UP001583177"/>
    </source>
</evidence>
<dbReference type="Pfam" id="PF00175">
    <property type="entry name" value="NAD_binding_1"/>
    <property type="match status" value="1"/>
</dbReference>
<evidence type="ECO:0000256" key="2">
    <source>
        <dbReference type="ARBA" id="ARBA00001971"/>
    </source>
</evidence>
<dbReference type="EMBL" id="JAWRVE010000022">
    <property type="protein sequence ID" value="KAL1874545.1"/>
    <property type="molecule type" value="Genomic_DNA"/>
</dbReference>
<dbReference type="InterPro" id="IPR001199">
    <property type="entry name" value="Cyt_B5-like_heme/steroid-bd"/>
</dbReference>
<feature type="region of interest" description="Disordered" evidence="19">
    <location>
        <begin position="1"/>
        <end position="50"/>
    </location>
</feature>
<dbReference type="PIRSF" id="PIRSF000233">
    <property type="entry name" value="Nitr_rd_NADH"/>
    <property type="match status" value="1"/>
</dbReference>
<dbReference type="Proteomes" id="UP001583177">
    <property type="component" value="Unassembled WGS sequence"/>
</dbReference>
<evidence type="ECO:0000256" key="14">
    <source>
        <dbReference type="ARBA" id="ARBA00023002"/>
    </source>
</evidence>
<dbReference type="Pfam" id="PF03404">
    <property type="entry name" value="Mo-co_dimer"/>
    <property type="match status" value="1"/>
</dbReference>
<evidence type="ECO:0000256" key="12">
    <source>
        <dbReference type="ARBA" id="ARBA00022723"/>
    </source>
</evidence>
<dbReference type="InterPro" id="IPR008335">
    <property type="entry name" value="Mopterin_OxRdtase_euk"/>
</dbReference>
<dbReference type="InterPro" id="IPR017927">
    <property type="entry name" value="FAD-bd_FR_type"/>
</dbReference>
<dbReference type="CDD" id="cd06183">
    <property type="entry name" value="cyt_b5_reduct_like"/>
    <property type="match status" value="1"/>
</dbReference>
<dbReference type="Gene3D" id="2.60.40.650">
    <property type="match status" value="1"/>
</dbReference>
<feature type="compositionally biased region" description="Polar residues" evidence="19">
    <location>
        <begin position="1"/>
        <end position="28"/>
    </location>
</feature>
<evidence type="ECO:0000256" key="7">
    <source>
        <dbReference type="ARBA" id="ARBA00012673"/>
    </source>
</evidence>
<dbReference type="EC" id="1.7.1.3" evidence="7"/>
<dbReference type="Pfam" id="PF00174">
    <property type="entry name" value="Oxidored_molyb"/>
    <property type="match status" value="1"/>
</dbReference>
<proteinExistence type="inferred from homology"/>
<keyword evidence="15" id="KW-0408">Iron</keyword>
<feature type="region of interest" description="Disordered" evidence="19">
    <location>
        <begin position="367"/>
        <end position="389"/>
    </location>
</feature>
<dbReference type="InterPro" id="IPR012137">
    <property type="entry name" value="Nitr_rd_NADH"/>
</dbReference>
<dbReference type="SUPFAM" id="SSF63380">
    <property type="entry name" value="Riboflavin synthase domain-like"/>
    <property type="match status" value="1"/>
</dbReference>
<evidence type="ECO:0000256" key="11">
    <source>
        <dbReference type="ARBA" id="ARBA00022630"/>
    </source>
</evidence>
<gene>
    <name evidence="22" type="ORF">Daus18300_003564</name>
</gene>
<dbReference type="InterPro" id="IPR005066">
    <property type="entry name" value="MoCF_OxRdtse_dimer"/>
</dbReference>
<evidence type="ECO:0000256" key="9">
    <source>
        <dbReference type="ARBA" id="ARBA00022505"/>
    </source>
</evidence>
<keyword evidence="16" id="KW-0534">Nitrate assimilation</keyword>
<sequence>MASTSISAVNPSPSTMPEPHQNSNFTHNTQKHGLPPSPPATVKDSGSRTESLTDFQIGESTLIPDYRSYPLPPESRATQRVLAEDLKTPDRHVPRDPRLLRLTGVHPFNVEAPLTELWDEGFITSKDLHYVRNHGAVPLVHDEDVLGWSFSVEGLVENPFTVTLRDLLAGFEQVTYPVTLVCAGNRRKEQNVVRKTKGFSWGPAGLSTALWTGVPLDVLLAKARPIVRGSGGRRARYVCFEGADKLPNGYYGTSIKLNWAADPNRGVLVAHGMNGEGLPPDHGRPLRVVIPGQIGGRSVKWLKRIIVTEAPSDNWYHIYDNRVLPTTVSPEESADLPETWKDERYAIYDLNTNSAIARPAHNERLAISDDNNNDHHHSNSSSSSSSTQQTYKFQGYAYAGGGRRITRVELTLDRGRSWRLAGVSYPEDEYRLAPEGETLFGGRLDMSWRETCFCWSFWSLEVPVRDLLDTTTCTGGDVMVRAMDDAMMVQPRDMYWSVLGMMNNPWFRVVVHREEGEGGGELRFEHPTQPILNVDGWMDRVKKEGGNLTNGHWGEKAPGEEERNAAAVVEPAREIVMVNKDVKREISLDEVRRHEGEEEPWFVLDGEVYDGTRFLEGHPGGAASITGAAGQDVMEEFMAIHSENAKAMMPSYHIGTLDAASKKALAAGDSAESAEGTTSEPRAVFLHPKTWIKAPLTRKTAVSGDTKVFTFTLDHPSQTIGLPIGQHLMMRLRDPVTREAIIRAYTPLSDAGAARGTLDVLIKIYRANGSGGDSAAYKGGGMMTQALDSIPLGHWVEFKGPVGKFEYLGRGRCTIGGRGRSVRRFVMVCAGSGITPIFAVLRAVLQDARDETRCLVLDGNRCEVDILCRAEMDALVAGNEDRCRLVHTLSRPGDGWKGGRGRMDAGLFAREVGPPSEARDELVLVCGPGPMESSVRENFAKMGWREEDLLFF</sequence>
<keyword evidence="10" id="KW-0349">Heme</keyword>